<dbReference type="GO" id="GO:0051920">
    <property type="term" value="F:peroxiredoxin activity"/>
    <property type="evidence" value="ECO:0007669"/>
    <property type="project" value="InterPro"/>
</dbReference>
<gene>
    <name evidence="2" type="ORF">FLL46_23045</name>
</gene>
<dbReference type="Gene3D" id="1.20.1290.10">
    <property type="entry name" value="AhpD-like"/>
    <property type="match status" value="1"/>
</dbReference>
<keyword evidence="3" id="KW-1185">Reference proteome</keyword>
<dbReference type="SUPFAM" id="SSF69118">
    <property type="entry name" value="AhpD-like"/>
    <property type="match status" value="1"/>
</dbReference>
<evidence type="ECO:0000313" key="2">
    <source>
        <dbReference type="EMBL" id="TQV84494.1"/>
    </source>
</evidence>
<feature type="domain" description="Carboxymuconolactone decarboxylase-like" evidence="1">
    <location>
        <begin position="27"/>
        <end position="106"/>
    </location>
</feature>
<dbReference type="Pfam" id="PF02627">
    <property type="entry name" value="CMD"/>
    <property type="match status" value="1"/>
</dbReference>
<proteinExistence type="predicted"/>
<comment type="caution">
    <text evidence="2">The sequence shown here is derived from an EMBL/GenBank/DDBJ whole genome shotgun (WGS) entry which is preliminary data.</text>
</comment>
<evidence type="ECO:0000259" key="1">
    <source>
        <dbReference type="Pfam" id="PF02627"/>
    </source>
</evidence>
<dbReference type="InterPro" id="IPR004675">
    <property type="entry name" value="AhpD_core"/>
</dbReference>
<sequence length="120" mass="13499">MSHPFEEFRKKRQQGNEKLIDTKNLVTKRFISLDKQAYSDGALPVETKELMALTASMVLRCNDCIDYHLETTVKLGFSREQIDEAIGIAMLVGGSIVIPHARHAAESLDFLFEEKANSSN</sequence>
<protein>
    <submittedName>
        <fullName evidence="2">Carboxymuconolactone decarboxylase family protein</fullName>
    </submittedName>
</protein>
<dbReference type="InterPro" id="IPR003779">
    <property type="entry name" value="CMD-like"/>
</dbReference>
<dbReference type="OrthoDB" id="1683318at2"/>
<dbReference type="InterPro" id="IPR029032">
    <property type="entry name" value="AhpD-like"/>
</dbReference>
<dbReference type="Proteomes" id="UP000315439">
    <property type="component" value="Unassembled WGS sequence"/>
</dbReference>
<dbReference type="AlphaFoldDB" id="A0A545U4X3"/>
<reference evidence="2 3" key="1">
    <citation type="submission" date="2019-07" db="EMBL/GenBank/DDBJ databases">
        <title>Draft genome for Aliikangiella sp. M105.</title>
        <authorList>
            <person name="Wang G."/>
        </authorList>
    </citation>
    <scope>NUCLEOTIDE SEQUENCE [LARGE SCALE GENOMIC DNA]</scope>
    <source>
        <strain evidence="2 3">M105</strain>
    </source>
</reference>
<dbReference type="EMBL" id="VIKS01000014">
    <property type="protein sequence ID" value="TQV84494.1"/>
    <property type="molecule type" value="Genomic_DNA"/>
</dbReference>
<dbReference type="PANTHER" id="PTHR33930">
    <property type="entry name" value="ALKYL HYDROPEROXIDE REDUCTASE AHPD"/>
    <property type="match status" value="1"/>
</dbReference>
<dbReference type="NCBIfam" id="TIGR00778">
    <property type="entry name" value="ahpD_dom"/>
    <property type="match status" value="1"/>
</dbReference>
<name>A0A545U4X3_9GAMM</name>
<evidence type="ECO:0000313" key="3">
    <source>
        <dbReference type="Proteomes" id="UP000315439"/>
    </source>
</evidence>
<dbReference type="RefSeq" id="WP_142934161.1">
    <property type="nucleotide sequence ID" value="NZ_ML660170.1"/>
</dbReference>
<dbReference type="PANTHER" id="PTHR33930:SF2">
    <property type="entry name" value="BLR3452 PROTEIN"/>
    <property type="match status" value="1"/>
</dbReference>
<accession>A0A545U4X3</accession>
<organism evidence="2 3">
    <name type="scientific">Aliikangiella coralliicola</name>
    <dbReference type="NCBI Taxonomy" id="2592383"/>
    <lineage>
        <taxon>Bacteria</taxon>
        <taxon>Pseudomonadati</taxon>
        <taxon>Pseudomonadota</taxon>
        <taxon>Gammaproteobacteria</taxon>
        <taxon>Oceanospirillales</taxon>
        <taxon>Pleioneaceae</taxon>
        <taxon>Aliikangiella</taxon>
    </lineage>
</organism>